<evidence type="ECO:0000313" key="2">
    <source>
        <dbReference type="EMBL" id="PWJ72948.1"/>
    </source>
</evidence>
<feature type="compositionally biased region" description="Basic and acidic residues" evidence="1">
    <location>
        <begin position="134"/>
        <end position="148"/>
    </location>
</feature>
<keyword evidence="3" id="KW-1185">Reference proteome</keyword>
<evidence type="ECO:0000256" key="1">
    <source>
        <dbReference type="SAM" id="MobiDB-lite"/>
    </source>
</evidence>
<feature type="region of interest" description="Disordered" evidence="1">
    <location>
        <begin position="134"/>
        <end position="210"/>
    </location>
</feature>
<dbReference type="Proteomes" id="UP000245412">
    <property type="component" value="Unassembled WGS sequence"/>
</dbReference>
<organism evidence="2 3">
    <name type="scientific">Murimonas intestini</name>
    <dbReference type="NCBI Taxonomy" id="1337051"/>
    <lineage>
        <taxon>Bacteria</taxon>
        <taxon>Bacillati</taxon>
        <taxon>Bacillota</taxon>
        <taxon>Clostridia</taxon>
        <taxon>Lachnospirales</taxon>
        <taxon>Lachnospiraceae</taxon>
        <taxon>Murimonas</taxon>
    </lineage>
</organism>
<evidence type="ECO:0000313" key="3">
    <source>
        <dbReference type="Proteomes" id="UP000245412"/>
    </source>
</evidence>
<protein>
    <recommendedName>
        <fullName evidence="4">DUF2479 domain-containing protein</fullName>
    </recommendedName>
</protein>
<comment type="caution">
    <text evidence="2">The sequence shown here is derived from an EMBL/GenBank/DDBJ whole genome shotgun (WGS) entry which is preliminary data.</text>
</comment>
<reference evidence="2 3" key="1">
    <citation type="submission" date="2018-05" db="EMBL/GenBank/DDBJ databases">
        <authorList>
            <person name="Goeker M."/>
            <person name="Huntemann M."/>
            <person name="Clum A."/>
            <person name="Pillay M."/>
            <person name="Palaniappan K."/>
            <person name="Varghese N."/>
            <person name="Mikhailova N."/>
            <person name="Stamatis D."/>
            <person name="Reddy T."/>
            <person name="Daum C."/>
            <person name="Shapiro N."/>
            <person name="Ivanova N."/>
            <person name="Kyrpides N."/>
            <person name="Woyke T."/>
        </authorList>
    </citation>
    <scope>NUCLEOTIDE SEQUENCE [LARGE SCALE GENOMIC DNA]</scope>
    <source>
        <strain evidence="2 3">DSM 26524</strain>
    </source>
</reference>
<accession>A0AB73SZE1</accession>
<dbReference type="AlphaFoldDB" id="A0AB73SZE1"/>
<dbReference type="RefSeq" id="WP_109748113.1">
    <property type="nucleotide sequence ID" value="NZ_JANKBI010000015.1"/>
</dbReference>
<gene>
    <name evidence="2" type="ORF">C7383_115104</name>
</gene>
<name>A0AB73SZE1_9FIRM</name>
<proteinExistence type="predicted"/>
<sequence>MQIIKDIYLDFYDNHFVTVNAKQNDTGRYIRAEIIKDGTGFEIPSGAVVSIASETIWNNCEVEGNKILAPLSKVMLDTAGERICQLEIVKGEEKLTTVSFQLKIEKSVRNDGAIEGNMELGVLDQAISDAKRITQEAETTEAARKTAENARISAENTRKNQETARVNAETSRVSAENTRKSQETARGTAESARVNAENTRKSQETGRVNAETARVTEFATLKADAQEATARAEAAAAGDISGKTVTYTESTAATAPASGSKLSLISGWLVGKVKNLVTRMGTAETSITALNSNFVGCTFYPNLFKNYTTLPVEHTAVVCPCTAYAVRTGKYLHINYMLTVEANTAAGNDAANTYFDFGMNLNPMKTSFFPNDVIKSCSRNECIYYKKSTGIIDIEKTSYGAYAVYNSTYNVMNFGRFYTNDGKMGAWPLKSFYVGLIIKGTIDIILQ</sequence>
<evidence type="ECO:0008006" key="4">
    <source>
        <dbReference type="Google" id="ProtNLM"/>
    </source>
</evidence>
<dbReference type="EMBL" id="QGGY01000015">
    <property type="protein sequence ID" value="PWJ72948.1"/>
    <property type="molecule type" value="Genomic_DNA"/>
</dbReference>